<feature type="domain" description="ENPP1-3/EXOG-like endonuclease/phosphodiesterase" evidence="3">
    <location>
        <begin position="24"/>
        <end position="228"/>
    </location>
</feature>
<organism evidence="5 6">
    <name type="scientific">Nitrosomonas aestuarii</name>
    <dbReference type="NCBI Taxonomy" id="52441"/>
    <lineage>
        <taxon>Bacteria</taxon>
        <taxon>Pseudomonadati</taxon>
        <taxon>Pseudomonadota</taxon>
        <taxon>Betaproteobacteria</taxon>
        <taxon>Nitrosomonadales</taxon>
        <taxon>Nitrosomonadaceae</taxon>
        <taxon>Nitrosomonas</taxon>
    </lineage>
</organism>
<accession>A0A1I3X9W4</accession>
<dbReference type="OrthoDB" id="9811262at2"/>
<dbReference type="GO" id="GO:0000014">
    <property type="term" value="F:single-stranded DNA endodeoxyribonuclease activity"/>
    <property type="evidence" value="ECO:0007669"/>
    <property type="project" value="TreeGrafter"/>
</dbReference>
<dbReference type="PANTHER" id="PTHR13966:SF5">
    <property type="entry name" value="ENDONUCLEASE G, MITOCHONDRIAL"/>
    <property type="match status" value="1"/>
</dbReference>
<dbReference type="PANTHER" id="PTHR13966">
    <property type="entry name" value="ENDONUCLEASE RELATED"/>
    <property type="match status" value="1"/>
</dbReference>
<dbReference type="RefSeq" id="WP_090696435.1">
    <property type="nucleotide sequence ID" value="NZ_FOSP01000001.1"/>
</dbReference>
<evidence type="ECO:0000259" key="4">
    <source>
        <dbReference type="SMART" id="SM00892"/>
    </source>
</evidence>
<evidence type="ECO:0000259" key="3">
    <source>
        <dbReference type="SMART" id="SM00477"/>
    </source>
</evidence>
<feature type="binding site" evidence="2">
    <location>
        <position position="118"/>
    </location>
    <ligand>
        <name>Mg(2+)</name>
        <dbReference type="ChEBI" id="CHEBI:18420"/>
        <note>catalytic</note>
    </ligand>
</feature>
<dbReference type="EMBL" id="FOSP01000001">
    <property type="protein sequence ID" value="SFK15736.1"/>
    <property type="molecule type" value="Genomic_DNA"/>
</dbReference>
<dbReference type="GO" id="GO:0004521">
    <property type="term" value="F:RNA endonuclease activity"/>
    <property type="evidence" value="ECO:0007669"/>
    <property type="project" value="TreeGrafter"/>
</dbReference>
<dbReference type="AlphaFoldDB" id="A0A1I3X9W4"/>
<gene>
    <name evidence="5" type="ORF">SAMN05216302_1001164</name>
</gene>
<dbReference type="InterPro" id="IPR040255">
    <property type="entry name" value="Non-specific_endonuclease"/>
</dbReference>
<dbReference type="SMART" id="SM00892">
    <property type="entry name" value="Endonuclease_NS"/>
    <property type="match status" value="1"/>
</dbReference>
<keyword evidence="5" id="KW-0378">Hydrolase</keyword>
<keyword evidence="2" id="KW-0479">Metal-binding</keyword>
<dbReference type="Pfam" id="PF01223">
    <property type="entry name" value="Endonuclease_NS"/>
    <property type="match status" value="1"/>
</dbReference>
<proteinExistence type="predicted"/>
<name>A0A1I3X9W4_9PROT</name>
<reference evidence="6" key="1">
    <citation type="submission" date="2016-10" db="EMBL/GenBank/DDBJ databases">
        <authorList>
            <person name="Varghese N."/>
            <person name="Submissions S."/>
        </authorList>
    </citation>
    <scope>NUCLEOTIDE SEQUENCE [LARGE SCALE GENOMIC DNA]</scope>
    <source>
        <strain evidence="6">Nm69</strain>
    </source>
</reference>
<dbReference type="CDD" id="cd00091">
    <property type="entry name" value="NUC"/>
    <property type="match status" value="1"/>
</dbReference>
<dbReference type="InterPro" id="IPR020821">
    <property type="entry name" value="ENPP1-3/EXOG-like_nuc-like"/>
</dbReference>
<dbReference type="InterPro" id="IPR044929">
    <property type="entry name" value="DNA/RNA_non-sp_Endonuclease_sf"/>
</dbReference>
<feature type="active site" description="Proton acceptor" evidence="1">
    <location>
        <position position="87"/>
    </location>
</feature>
<dbReference type="SMART" id="SM00477">
    <property type="entry name" value="NUC"/>
    <property type="match status" value="1"/>
</dbReference>
<protein>
    <submittedName>
        <fullName evidence="5">Endonuclease G</fullName>
    </submittedName>
</protein>
<dbReference type="STRING" id="52441.SAMN05216302_1001164"/>
<feature type="domain" description="DNA/RNA non-specific endonuclease/pyrophosphatase/phosphodiesterase" evidence="4">
    <location>
        <begin position="23"/>
        <end position="228"/>
    </location>
</feature>
<dbReference type="InterPro" id="IPR044925">
    <property type="entry name" value="His-Me_finger_sf"/>
</dbReference>
<dbReference type="Proteomes" id="UP000199533">
    <property type="component" value="Unassembled WGS sequence"/>
</dbReference>
<evidence type="ECO:0000313" key="6">
    <source>
        <dbReference type="Proteomes" id="UP000199533"/>
    </source>
</evidence>
<dbReference type="Gene3D" id="3.40.570.10">
    <property type="entry name" value="Extracellular Endonuclease, subunit A"/>
    <property type="match status" value="1"/>
</dbReference>
<evidence type="ECO:0000256" key="1">
    <source>
        <dbReference type="PIRSR" id="PIRSR640255-1"/>
    </source>
</evidence>
<evidence type="ECO:0000313" key="5">
    <source>
        <dbReference type="EMBL" id="SFK15736.1"/>
    </source>
</evidence>
<dbReference type="InterPro" id="IPR001604">
    <property type="entry name" value="Endo_G_ENPP1-like_dom"/>
</dbReference>
<keyword evidence="5" id="KW-0540">Nuclease</keyword>
<sequence>MPDVFSLKPETRYGCPAADHILINRFYVTGYSYYFRQAKWALEIVDPDKKIMGEVQRQNNFRPDFRVPKRFRADLSDYRNSGFDRGHLVASDNMDDEVIQNSETFLLSNMSPQAPQFNRKKWRALEHAVRKLDLTENVLETYVITGPIFDFYASIQMIGENDENGIRIPVPSHFFKCILTEEKSGRLKMWAFEMENADLSDDLADYRVTTAHVEQRAGILLWDKLTGPEIEVEKNTVRNMW</sequence>
<dbReference type="GO" id="GO:0046872">
    <property type="term" value="F:metal ion binding"/>
    <property type="evidence" value="ECO:0007669"/>
    <property type="project" value="UniProtKB-KW"/>
</dbReference>
<evidence type="ECO:0000256" key="2">
    <source>
        <dbReference type="PIRSR" id="PIRSR640255-2"/>
    </source>
</evidence>
<keyword evidence="6" id="KW-1185">Reference proteome</keyword>
<dbReference type="GO" id="GO:0003676">
    <property type="term" value="F:nucleic acid binding"/>
    <property type="evidence" value="ECO:0007669"/>
    <property type="project" value="InterPro"/>
</dbReference>
<keyword evidence="5" id="KW-0255">Endonuclease</keyword>
<dbReference type="SUPFAM" id="SSF54060">
    <property type="entry name" value="His-Me finger endonucleases"/>
    <property type="match status" value="1"/>
</dbReference>